<evidence type="ECO:0000256" key="1">
    <source>
        <dbReference type="ARBA" id="ARBA00008987"/>
    </source>
</evidence>
<dbReference type="Pfam" id="PF00085">
    <property type="entry name" value="Thioredoxin"/>
    <property type="match status" value="1"/>
</dbReference>
<dbReference type="Proteomes" id="UP000886520">
    <property type="component" value="Chromosome 4"/>
</dbReference>
<gene>
    <name evidence="3" type="ORF">GOP47_0004329</name>
</gene>
<dbReference type="InterPro" id="IPR013766">
    <property type="entry name" value="Thioredoxin_domain"/>
</dbReference>
<comment type="similarity">
    <text evidence="1">Belongs to the thioredoxin family.</text>
</comment>
<comment type="caution">
    <text evidence="3">The sequence shown here is derived from an EMBL/GenBank/DDBJ whole genome shotgun (WGS) entry which is preliminary data.</text>
</comment>
<dbReference type="GO" id="GO:0045454">
    <property type="term" value="P:cell redox homeostasis"/>
    <property type="evidence" value="ECO:0007669"/>
    <property type="project" value="TreeGrafter"/>
</dbReference>
<dbReference type="AlphaFoldDB" id="A0A9D4ZPL9"/>
<dbReference type="PROSITE" id="PS51352">
    <property type="entry name" value="THIOREDOXIN_2"/>
    <property type="match status" value="1"/>
</dbReference>
<evidence type="ECO:0000313" key="3">
    <source>
        <dbReference type="EMBL" id="KAI5081146.1"/>
    </source>
</evidence>
<dbReference type="InterPro" id="IPR036249">
    <property type="entry name" value="Thioredoxin-like_sf"/>
</dbReference>
<dbReference type="PANTHER" id="PTHR43601:SF32">
    <property type="entry name" value="THIOREDOXIN-LIKE 2-2, CHLOROPLASTIC"/>
    <property type="match status" value="1"/>
</dbReference>
<dbReference type="SUPFAM" id="SSF52833">
    <property type="entry name" value="Thioredoxin-like"/>
    <property type="match status" value="1"/>
</dbReference>
<dbReference type="PROSITE" id="PS00194">
    <property type="entry name" value="THIOREDOXIN_1"/>
    <property type="match status" value="1"/>
</dbReference>
<evidence type="ECO:0000313" key="4">
    <source>
        <dbReference type="Proteomes" id="UP000886520"/>
    </source>
</evidence>
<organism evidence="3 4">
    <name type="scientific">Adiantum capillus-veneris</name>
    <name type="common">Maidenhair fern</name>
    <dbReference type="NCBI Taxonomy" id="13818"/>
    <lineage>
        <taxon>Eukaryota</taxon>
        <taxon>Viridiplantae</taxon>
        <taxon>Streptophyta</taxon>
        <taxon>Embryophyta</taxon>
        <taxon>Tracheophyta</taxon>
        <taxon>Polypodiopsida</taxon>
        <taxon>Polypodiidae</taxon>
        <taxon>Polypodiales</taxon>
        <taxon>Pteridineae</taxon>
        <taxon>Pteridaceae</taxon>
        <taxon>Vittarioideae</taxon>
        <taxon>Adiantum</taxon>
    </lineage>
</organism>
<dbReference type="PANTHER" id="PTHR43601">
    <property type="entry name" value="THIOREDOXIN, MITOCHONDRIAL"/>
    <property type="match status" value="1"/>
</dbReference>
<name>A0A9D4ZPL9_ADICA</name>
<evidence type="ECO:0000259" key="2">
    <source>
        <dbReference type="PROSITE" id="PS51352"/>
    </source>
</evidence>
<dbReference type="InterPro" id="IPR017937">
    <property type="entry name" value="Thioredoxin_CS"/>
</dbReference>
<feature type="domain" description="Thioredoxin" evidence="2">
    <location>
        <begin position="116"/>
        <end position="258"/>
    </location>
</feature>
<protein>
    <recommendedName>
        <fullName evidence="2">Thioredoxin domain-containing protein</fullName>
    </recommendedName>
</protein>
<sequence length="268" mass="29882">MSFLLSRFIGTKWFDCCVEAKLRWTFDYDVGNKLGRNLFPYTRLHCRRLPASCAPVKIRVSDSGMAELLRNVRCHSHTVVSCSSSSPASTSLQLSVTSLAPNSHCLTAPRITKGTAKLRASIPCPHAQTQLQGPSSAPPDEGIKWWERNFGATLGDAHSSEELMDIIENAHGKLVVVEFFASWCGSCRALYPKLCKLAMEHEDIIFVKVNFDDNKAFCKSMNVKVLPYFHFYQGDLNQIDSFSCSLAKLQKLKDAIAKYKDGEYSADG</sequence>
<dbReference type="OrthoDB" id="2121326at2759"/>
<dbReference type="GO" id="GO:0009507">
    <property type="term" value="C:chloroplast"/>
    <property type="evidence" value="ECO:0007669"/>
    <property type="project" value="TreeGrafter"/>
</dbReference>
<accession>A0A9D4ZPL9</accession>
<reference evidence="3" key="1">
    <citation type="submission" date="2021-01" db="EMBL/GenBank/DDBJ databases">
        <title>Adiantum capillus-veneris genome.</title>
        <authorList>
            <person name="Fang Y."/>
            <person name="Liao Q."/>
        </authorList>
    </citation>
    <scope>NUCLEOTIDE SEQUENCE</scope>
    <source>
        <strain evidence="3">H3</strain>
        <tissue evidence="3">Leaf</tissue>
    </source>
</reference>
<dbReference type="EMBL" id="JABFUD020000004">
    <property type="protein sequence ID" value="KAI5081146.1"/>
    <property type="molecule type" value="Genomic_DNA"/>
</dbReference>
<proteinExistence type="inferred from homology"/>
<dbReference type="CDD" id="cd02947">
    <property type="entry name" value="TRX_family"/>
    <property type="match status" value="1"/>
</dbReference>
<dbReference type="Gene3D" id="3.40.30.10">
    <property type="entry name" value="Glutaredoxin"/>
    <property type="match status" value="1"/>
</dbReference>
<keyword evidence="4" id="KW-1185">Reference proteome</keyword>